<comment type="caution">
    <text evidence="15">The sequence shown here is derived from an EMBL/GenBank/DDBJ whole genome shotgun (WGS) entry which is preliminary data.</text>
</comment>
<accession>A0AAD9KN79</accession>
<keyword evidence="5" id="KW-0090">Biological rhythms</keyword>
<dbReference type="Pfam" id="PF17064">
    <property type="entry name" value="QVR"/>
    <property type="match status" value="2"/>
</dbReference>
<dbReference type="GO" id="GO:0030431">
    <property type="term" value="P:sleep"/>
    <property type="evidence" value="ECO:0007669"/>
    <property type="project" value="InterPro"/>
</dbReference>
<evidence type="ECO:0000313" key="16">
    <source>
        <dbReference type="Proteomes" id="UP001209878"/>
    </source>
</evidence>
<dbReference type="AlphaFoldDB" id="A0AAD9KN79"/>
<name>A0AAD9KN79_RIDPI</name>
<evidence type="ECO:0000256" key="3">
    <source>
        <dbReference type="ARBA" id="ARBA00022475"/>
    </source>
</evidence>
<feature type="chain" id="PRO_5042176080" description="UPAR/Ly6 domain-containing protein qvr" evidence="14">
    <location>
        <begin position="16"/>
        <end position="322"/>
    </location>
</feature>
<evidence type="ECO:0000256" key="10">
    <source>
        <dbReference type="ARBA" id="ARBA00044524"/>
    </source>
</evidence>
<evidence type="ECO:0000256" key="8">
    <source>
        <dbReference type="ARBA" id="ARBA00031037"/>
    </source>
</evidence>
<evidence type="ECO:0000256" key="13">
    <source>
        <dbReference type="ARBA" id="ARBA00046769"/>
    </source>
</evidence>
<gene>
    <name evidence="15" type="ORF">NP493_786g01100</name>
</gene>
<feature type="signal peptide" evidence="14">
    <location>
        <begin position="1"/>
        <end position="15"/>
    </location>
</feature>
<dbReference type="GO" id="GO:0032222">
    <property type="term" value="P:regulation of synaptic transmission, cholinergic"/>
    <property type="evidence" value="ECO:0007669"/>
    <property type="project" value="InterPro"/>
</dbReference>
<evidence type="ECO:0000256" key="2">
    <source>
        <dbReference type="ARBA" id="ARBA00010522"/>
    </source>
</evidence>
<comment type="subcellular location">
    <subcellularLocation>
        <location evidence="1">Cell membrane</location>
        <topology evidence="1">Lipid-anchor</topology>
        <topology evidence="1">GPI-anchor</topology>
        <orientation evidence="1">Extracellular side</orientation>
    </subcellularLocation>
    <subcellularLocation>
        <location evidence="9">Membrane raft</location>
        <topology evidence="9">Lipid-anchor</topology>
        <topology evidence="9">GPI-anchor</topology>
        <orientation evidence="9">Extracellular side</orientation>
    </subcellularLocation>
</comment>
<comment type="subunit">
    <text evidence="13">Interacts (via loop 2 of the three-fingered Ly-6 domain) with Sh/shaker; this interaction may stabilize both components of the complex and may be required for targeting or retention of Sh/shaker to neural cell projections. Interacts (via loop 2 of the three-fingered Ly-6 domain) with nAChRalpha3 and potentially other nicotinic acetylcholine receptors; this interaction is required for antagonism of nicotinic acetylcholine receptors.</text>
</comment>
<evidence type="ECO:0000256" key="7">
    <source>
        <dbReference type="ARBA" id="ARBA00023180"/>
    </source>
</evidence>
<evidence type="ECO:0000256" key="12">
    <source>
        <dbReference type="ARBA" id="ARBA00045788"/>
    </source>
</evidence>
<dbReference type="GO" id="GO:0048511">
    <property type="term" value="P:rhythmic process"/>
    <property type="evidence" value="ECO:0007669"/>
    <property type="project" value="UniProtKB-KW"/>
</dbReference>
<evidence type="ECO:0000313" key="15">
    <source>
        <dbReference type="EMBL" id="KAK2174663.1"/>
    </source>
</evidence>
<comment type="similarity">
    <text evidence="2">Belongs to the quiver family.</text>
</comment>
<dbReference type="InterPro" id="IPR050975">
    <property type="entry name" value="Sleep_regulator"/>
</dbReference>
<keyword evidence="16" id="KW-1185">Reference proteome</keyword>
<dbReference type="EMBL" id="JAODUO010000785">
    <property type="protein sequence ID" value="KAK2174663.1"/>
    <property type="molecule type" value="Genomic_DNA"/>
</dbReference>
<keyword evidence="4 14" id="KW-0732">Signal</keyword>
<dbReference type="GO" id="GO:0045121">
    <property type="term" value="C:membrane raft"/>
    <property type="evidence" value="ECO:0007669"/>
    <property type="project" value="UniProtKB-SubCell"/>
</dbReference>
<comment type="function">
    <text evidence="12">Bifunctional regulator of neuronal activity in the mushroom body, and possibly other regions of the brain, that acts as a signaling molecule required for homeostatic regulation of sleep under normal conditions and after sleep deprivation. Reduces neuronal excitability by enhancing Sh/shaker K(+) channel activity; possibly by stabilizing Sh/shaker to increase protein levels, accelerating its activation kinetics, slowing C-type inactivation and enhancing recovery from inactivation. Specifically affects the A-type K(+) current. Antagonizes nicotinic acetylcholine receptors (nAChRs) to reduce synaptic transmission, possibly by preventing their localization to the cell surface. Required for regulation of neuromuscular excitability and plasticity at neuromuscular junctions.</text>
</comment>
<protein>
    <recommendedName>
        <fullName evidence="10">UPAR/Ly6 domain-containing protein qvr</fullName>
    </recommendedName>
    <alternativeName>
        <fullName evidence="11">Protein quiver</fullName>
    </alternativeName>
    <alternativeName>
        <fullName evidence="8">Protein sleepless</fullName>
    </alternativeName>
</protein>
<evidence type="ECO:0000256" key="4">
    <source>
        <dbReference type="ARBA" id="ARBA00022729"/>
    </source>
</evidence>
<dbReference type="Proteomes" id="UP001209878">
    <property type="component" value="Unassembled WGS sequence"/>
</dbReference>
<evidence type="ECO:0000256" key="11">
    <source>
        <dbReference type="ARBA" id="ARBA00044561"/>
    </source>
</evidence>
<dbReference type="PANTHER" id="PTHR33562:SF31">
    <property type="entry name" value="PROTEIN QUIVER"/>
    <property type="match status" value="1"/>
</dbReference>
<keyword evidence="3" id="KW-0472">Membrane</keyword>
<keyword evidence="6" id="KW-1015">Disulfide bond</keyword>
<evidence type="ECO:0000256" key="1">
    <source>
        <dbReference type="ARBA" id="ARBA00004471"/>
    </source>
</evidence>
<dbReference type="PANTHER" id="PTHR33562">
    <property type="entry name" value="ATILLA, ISOFORM B-RELATED-RELATED"/>
    <property type="match status" value="1"/>
</dbReference>
<organism evidence="15 16">
    <name type="scientific">Ridgeia piscesae</name>
    <name type="common">Tubeworm</name>
    <dbReference type="NCBI Taxonomy" id="27915"/>
    <lineage>
        <taxon>Eukaryota</taxon>
        <taxon>Metazoa</taxon>
        <taxon>Spiralia</taxon>
        <taxon>Lophotrochozoa</taxon>
        <taxon>Annelida</taxon>
        <taxon>Polychaeta</taxon>
        <taxon>Sedentaria</taxon>
        <taxon>Canalipalpata</taxon>
        <taxon>Sabellida</taxon>
        <taxon>Siboglinidae</taxon>
        <taxon>Ridgeia</taxon>
    </lineage>
</organism>
<proteinExistence type="inferred from homology"/>
<evidence type="ECO:0000256" key="9">
    <source>
        <dbReference type="ARBA" id="ARBA00044499"/>
    </source>
</evidence>
<dbReference type="InterPro" id="IPR031424">
    <property type="entry name" value="QVR-like"/>
</dbReference>
<sequence length="322" mass="35546">MGALLGQLLVTTAIASKVTTSRLGNDLSGADRGAIQCYQCDSNEDKSCPAHKPFDLYLNALVDCNSFEADIPGIFCMKITQQSPGWYGWKKITRRCGRRATGGVAWGCRWQFEENGVWKEVCYCEDKDGCNTSSQLRYGATGLSNVAVSASDGVIRHPFLSASALVFRSVRGASLFASRIDDVRCLHASFFVAAQLTVGGAIQCYQCDSNEDKSCPAHKPFDLYLNALVDCNSFEADIPGIFCMKITQQSPGWYGWKKITRRCGRRATGGVAWGCRWQFEENGVWKEVCYCEDKDGCNTSSQLRYGATFVVMTTLSLLFGHF</sequence>
<dbReference type="GO" id="GO:0005886">
    <property type="term" value="C:plasma membrane"/>
    <property type="evidence" value="ECO:0007669"/>
    <property type="project" value="UniProtKB-SubCell"/>
</dbReference>
<keyword evidence="3" id="KW-1003">Cell membrane</keyword>
<reference evidence="15" key="1">
    <citation type="journal article" date="2023" name="Mol. Biol. Evol.">
        <title>Third-Generation Sequencing Reveals the Adaptive Role of the Epigenome in Three Deep-Sea Polychaetes.</title>
        <authorList>
            <person name="Perez M."/>
            <person name="Aroh O."/>
            <person name="Sun Y."/>
            <person name="Lan Y."/>
            <person name="Juniper S.K."/>
            <person name="Young C.R."/>
            <person name="Angers B."/>
            <person name="Qian P.Y."/>
        </authorList>
    </citation>
    <scope>NUCLEOTIDE SEQUENCE</scope>
    <source>
        <strain evidence="15">R07B-5</strain>
    </source>
</reference>
<evidence type="ECO:0000256" key="6">
    <source>
        <dbReference type="ARBA" id="ARBA00023157"/>
    </source>
</evidence>
<evidence type="ECO:0000256" key="5">
    <source>
        <dbReference type="ARBA" id="ARBA00023108"/>
    </source>
</evidence>
<keyword evidence="7" id="KW-0325">Glycoprotein</keyword>
<evidence type="ECO:0000256" key="14">
    <source>
        <dbReference type="SAM" id="SignalP"/>
    </source>
</evidence>